<reference evidence="9 10" key="1">
    <citation type="journal article" date="2018" name="Nat. Ecol. Evol.">
        <title>Pezizomycetes genomes reveal the molecular basis of ectomycorrhizal truffle lifestyle.</title>
        <authorList>
            <person name="Murat C."/>
            <person name="Payen T."/>
            <person name="Noel B."/>
            <person name="Kuo A."/>
            <person name="Morin E."/>
            <person name="Chen J."/>
            <person name="Kohler A."/>
            <person name="Krizsan K."/>
            <person name="Balestrini R."/>
            <person name="Da Silva C."/>
            <person name="Montanini B."/>
            <person name="Hainaut M."/>
            <person name="Levati E."/>
            <person name="Barry K.W."/>
            <person name="Belfiori B."/>
            <person name="Cichocki N."/>
            <person name="Clum A."/>
            <person name="Dockter R.B."/>
            <person name="Fauchery L."/>
            <person name="Guy J."/>
            <person name="Iotti M."/>
            <person name="Le Tacon F."/>
            <person name="Lindquist E.A."/>
            <person name="Lipzen A."/>
            <person name="Malagnac F."/>
            <person name="Mello A."/>
            <person name="Molinier V."/>
            <person name="Miyauchi S."/>
            <person name="Poulain J."/>
            <person name="Riccioni C."/>
            <person name="Rubini A."/>
            <person name="Sitrit Y."/>
            <person name="Splivallo R."/>
            <person name="Traeger S."/>
            <person name="Wang M."/>
            <person name="Zifcakova L."/>
            <person name="Wipf D."/>
            <person name="Zambonelli A."/>
            <person name="Paolocci F."/>
            <person name="Nowrousian M."/>
            <person name="Ottonello S."/>
            <person name="Baldrian P."/>
            <person name="Spatafora J.W."/>
            <person name="Henrissat B."/>
            <person name="Nagy L.G."/>
            <person name="Aury J.M."/>
            <person name="Wincker P."/>
            <person name="Grigoriev I.V."/>
            <person name="Bonfante P."/>
            <person name="Martin F.M."/>
        </authorList>
    </citation>
    <scope>NUCLEOTIDE SEQUENCE [LARGE SCALE GENOMIC DNA]</scope>
    <source>
        <strain evidence="9 10">RN42</strain>
    </source>
</reference>
<dbReference type="InterPro" id="IPR036259">
    <property type="entry name" value="MFS_trans_sf"/>
</dbReference>
<keyword evidence="4 7" id="KW-1133">Transmembrane helix</keyword>
<evidence type="ECO:0000256" key="7">
    <source>
        <dbReference type="SAM" id="Phobius"/>
    </source>
</evidence>
<proteinExistence type="predicted"/>
<feature type="transmembrane region" description="Helical" evidence="7">
    <location>
        <begin position="101"/>
        <end position="121"/>
    </location>
</feature>
<feature type="transmembrane region" description="Helical" evidence="7">
    <location>
        <begin position="158"/>
        <end position="175"/>
    </location>
</feature>
<keyword evidence="10" id="KW-1185">Reference proteome</keyword>
<name>A0A3N4I133_ASCIM</name>
<feature type="transmembrane region" description="Helical" evidence="7">
    <location>
        <begin position="226"/>
        <end position="250"/>
    </location>
</feature>
<dbReference type="PANTHER" id="PTHR23504">
    <property type="entry name" value="MAJOR FACILITATOR SUPERFAMILY DOMAIN-CONTAINING PROTEIN 10"/>
    <property type="match status" value="1"/>
</dbReference>
<feature type="transmembrane region" description="Helical" evidence="7">
    <location>
        <begin position="133"/>
        <end position="152"/>
    </location>
</feature>
<dbReference type="EMBL" id="ML119720">
    <property type="protein sequence ID" value="RPA77810.1"/>
    <property type="molecule type" value="Genomic_DNA"/>
</dbReference>
<dbReference type="PANTHER" id="PTHR23504:SF6">
    <property type="entry name" value="MULTIDRUG TRANSPORTER, PUTATIVE (AFU_ORTHOLOGUE AFUA_4G08740)-RELATED"/>
    <property type="match status" value="1"/>
</dbReference>
<keyword evidence="5 7" id="KW-0472">Membrane</keyword>
<dbReference type="InterPro" id="IPR020846">
    <property type="entry name" value="MFS_dom"/>
</dbReference>
<organism evidence="9 10">
    <name type="scientific">Ascobolus immersus RN42</name>
    <dbReference type="NCBI Taxonomy" id="1160509"/>
    <lineage>
        <taxon>Eukaryota</taxon>
        <taxon>Fungi</taxon>
        <taxon>Dikarya</taxon>
        <taxon>Ascomycota</taxon>
        <taxon>Pezizomycotina</taxon>
        <taxon>Pezizomycetes</taxon>
        <taxon>Pezizales</taxon>
        <taxon>Ascobolaceae</taxon>
        <taxon>Ascobolus</taxon>
    </lineage>
</organism>
<dbReference type="Proteomes" id="UP000275078">
    <property type="component" value="Unassembled WGS sequence"/>
</dbReference>
<feature type="transmembrane region" description="Helical" evidence="7">
    <location>
        <begin position="370"/>
        <end position="390"/>
    </location>
</feature>
<evidence type="ECO:0000256" key="5">
    <source>
        <dbReference type="ARBA" id="ARBA00023136"/>
    </source>
</evidence>
<evidence type="ECO:0000313" key="9">
    <source>
        <dbReference type="EMBL" id="RPA77810.1"/>
    </source>
</evidence>
<feature type="transmembrane region" description="Helical" evidence="7">
    <location>
        <begin position="470"/>
        <end position="494"/>
    </location>
</feature>
<evidence type="ECO:0000256" key="1">
    <source>
        <dbReference type="ARBA" id="ARBA00004141"/>
    </source>
</evidence>
<feature type="transmembrane region" description="Helical" evidence="7">
    <location>
        <begin position="330"/>
        <end position="350"/>
    </location>
</feature>
<dbReference type="AlphaFoldDB" id="A0A3N4I133"/>
<dbReference type="GO" id="GO:0022857">
    <property type="term" value="F:transmembrane transporter activity"/>
    <property type="evidence" value="ECO:0007669"/>
    <property type="project" value="InterPro"/>
</dbReference>
<feature type="region of interest" description="Disordered" evidence="6">
    <location>
        <begin position="23"/>
        <end position="52"/>
    </location>
</feature>
<feature type="transmembrane region" description="Helical" evidence="7">
    <location>
        <begin position="402"/>
        <end position="423"/>
    </location>
</feature>
<gene>
    <name evidence="9" type="ORF">BJ508DRAFT_163480</name>
</gene>
<comment type="subcellular location">
    <subcellularLocation>
        <location evidence="1">Membrane</location>
        <topology evidence="1">Multi-pass membrane protein</topology>
    </subcellularLocation>
</comment>
<dbReference type="PROSITE" id="PS50850">
    <property type="entry name" value="MFS"/>
    <property type="match status" value="1"/>
</dbReference>
<evidence type="ECO:0000256" key="3">
    <source>
        <dbReference type="ARBA" id="ARBA00022692"/>
    </source>
</evidence>
<feature type="transmembrane region" description="Helical" evidence="7">
    <location>
        <begin position="68"/>
        <end position="89"/>
    </location>
</feature>
<sequence length="558" mass="60931">MPVVSLYQSRNLGIHVEDLDEEEGLLVTEGDGSEEDRRSEQEEEEEYEKMMDGNGNGWKRKRQLGMIYTLHLADAIVIASLQPQLYILLKDTNLCGSADSTYWAGIVESVFALGSVAGLYWGCLSDRVGRRPIALMGLLGMCMSALIMGFSTSALVCAIVRFFGGFMASSLRTMVWTMLGDVSRSSKSKANNFSRLPLVSIGGLLGPIMQAALAHRFGKDGDLWKMFPILSSQLACAGLILLVLIANFFLLEETLPVRSSDLEDDAQLSYESASGLLEKEQAQSYLRETDQYSLDSPTETTFTRRRRPIVFSKTETAPLSLMQIMKAPSFMVLLISFSYLCLHTTTYDQLLPLIGNSPTSKGGLGLPCSILSLVVFITGVIAAAVLYSWFGRTVERFGLLRFFRICSWLFPVVYVTTPLVASISQFSEVVAFFSSVLSILLKSIIANFAQTLVVILVLNTSPDAFSLGTLMGFLQASTVLRSLAVGAVSLAMGLSGKKGDMLVNGVMWTVLTVIAIGGAIGAGWVKDKSIVGRDYTVEELKWEVAYDVESSGDEEESP</sequence>
<evidence type="ECO:0000256" key="4">
    <source>
        <dbReference type="ARBA" id="ARBA00022989"/>
    </source>
</evidence>
<protein>
    <submittedName>
        <fullName evidence="9">MFS general substrate transporter</fullName>
    </submittedName>
</protein>
<dbReference type="GO" id="GO:0016020">
    <property type="term" value="C:membrane"/>
    <property type="evidence" value="ECO:0007669"/>
    <property type="project" value="UniProtKB-SubCell"/>
</dbReference>
<evidence type="ECO:0000256" key="2">
    <source>
        <dbReference type="ARBA" id="ARBA00022448"/>
    </source>
</evidence>
<feature type="transmembrane region" description="Helical" evidence="7">
    <location>
        <begin position="196"/>
        <end position="214"/>
    </location>
</feature>
<feature type="transmembrane region" description="Helical" evidence="7">
    <location>
        <begin position="429"/>
        <end position="458"/>
    </location>
</feature>
<dbReference type="InterPro" id="IPR011701">
    <property type="entry name" value="MFS"/>
</dbReference>
<keyword evidence="3 7" id="KW-0812">Transmembrane</keyword>
<dbReference type="Gene3D" id="1.20.1250.20">
    <property type="entry name" value="MFS general substrate transporter like domains"/>
    <property type="match status" value="1"/>
</dbReference>
<dbReference type="OrthoDB" id="419616at2759"/>
<dbReference type="SUPFAM" id="SSF103473">
    <property type="entry name" value="MFS general substrate transporter"/>
    <property type="match status" value="1"/>
</dbReference>
<evidence type="ECO:0000313" key="10">
    <source>
        <dbReference type="Proteomes" id="UP000275078"/>
    </source>
</evidence>
<evidence type="ECO:0000256" key="6">
    <source>
        <dbReference type="SAM" id="MobiDB-lite"/>
    </source>
</evidence>
<feature type="domain" description="Major facilitator superfamily (MFS) profile" evidence="8">
    <location>
        <begin position="63"/>
        <end position="530"/>
    </location>
</feature>
<accession>A0A3N4I133</accession>
<keyword evidence="2" id="KW-0813">Transport</keyword>
<evidence type="ECO:0000259" key="8">
    <source>
        <dbReference type="PROSITE" id="PS50850"/>
    </source>
</evidence>
<dbReference type="Pfam" id="PF07690">
    <property type="entry name" value="MFS_1"/>
    <property type="match status" value="1"/>
</dbReference>
<feature type="transmembrane region" description="Helical" evidence="7">
    <location>
        <begin position="506"/>
        <end position="525"/>
    </location>
</feature>